<sequence length="204" mass="23599">MTHASATADRYYALYDQEQLAMPVSSLISSVMENPISKDIQHSVRWPKSGLPTSKPKDAIECGADKEGRDEEISDYQISKVNNIDNDVSDTTEDYDVENYFPPLSPLNECNLILSDNEEVPEQQIKKHKRRSLTESESEILIDICQQNFKRRNVVRSEIREIVQKDPLGQKLIDNLKARNSENDTNIWKIIVDRIHLERRRMRG</sequence>
<gene>
    <name evidence="1" type="ORF">MEDL_33370</name>
</gene>
<name>A0A8S3SP50_MYTED</name>
<evidence type="ECO:0000313" key="1">
    <source>
        <dbReference type="EMBL" id="CAG2219870.1"/>
    </source>
</evidence>
<dbReference type="AlphaFoldDB" id="A0A8S3SP50"/>
<dbReference type="Proteomes" id="UP000683360">
    <property type="component" value="Unassembled WGS sequence"/>
</dbReference>
<dbReference type="EMBL" id="CAJPWZ010001645">
    <property type="protein sequence ID" value="CAG2219870.1"/>
    <property type="molecule type" value="Genomic_DNA"/>
</dbReference>
<reference evidence="1" key="1">
    <citation type="submission" date="2021-03" db="EMBL/GenBank/DDBJ databases">
        <authorList>
            <person name="Bekaert M."/>
        </authorList>
    </citation>
    <scope>NUCLEOTIDE SEQUENCE</scope>
</reference>
<dbReference type="OrthoDB" id="5960386at2759"/>
<comment type="caution">
    <text evidence="1">The sequence shown here is derived from an EMBL/GenBank/DDBJ whole genome shotgun (WGS) entry which is preliminary data.</text>
</comment>
<evidence type="ECO:0000313" key="2">
    <source>
        <dbReference type="Proteomes" id="UP000683360"/>
    </source>
</evidence>
<proteinExistence type="predicted"/>
<protein>
    <submittedName>
        <fullName evidence="1">Uncharacterized protein</fullName>
    </submittedName>
</protein>
<accession>A0A8S3SP50</accession>
<organism evidence="1 2">
    <name type="scientific">Mytilus edulis</name>
    <name type="common">Blue mussel</name>
    <dbReference type="NCBI Taxonomy" id="6550"/>
    <lineage>
        <taxon>Eukaryota</taxon>
        <taxon>Metazoa</taxon>
        <taxon>Spiralia</taxon>
        <taxon>Lophotrochozoa</taxon>
        <taxon>Mollusca</taxon>
        <taxon>Bivalvia</taxon>
        <taxon>Autobranchia</taxon>
        <taxon>Pteriomorphia</taxon>
        <taxon>Mytilida</taxon>
        <taxon>Mytiloidea</taxon>
        <taxon>Mytilidae</taxon>
        <taxon>Mytilinae</taxon>
        <taxon>Mytilus</taxon>
    </lineage>
</organism>
<keyword evidence="2" id="KW-1185">Reference proteome</keyword>